<sequence>MSACHIGSGRIADIYPNRNEMKTCLCSDCLSDNVKKETWIIEVLTATHVVFDDSEAKKSKCTLFYDSYEGRSTKSNGSKCRHANTFKDLSLLECIACDRELANVIMENIRSLNVLCATILERYTLDKGKNKNERNYHNNRLVVLGCHTLTVGQKKISIGRLERIIKRRKKCQKGCLLLYDTSTCVGSGGAPVYLYGQDWLLEEYVHSGRTSDKKLKVDCL</sequence>
<proteinExistence type="predicted"/>
<keyword evidence="2" id="KW-1185">Reference proteome</keyword>
<comment type="caution">
    <text evidence="1">The sequence shown here is derived from an EMBL/GenBank/DDBJ whole genome shotgun (WGS) entry which is preliminary data.</text>
</comment>
<dbReference type="Proteomes" id="UP001233172">
    <property type="component" value="Unassembled WGS sequence"/>
</dbReference>
<dbReference type="AlphaFoldDB" id="A0AAD8FK35"/>
<evidence type="ECO:0000313" key="1">
    <source>
        <dbReference type="EMBL" id="KAK0066843.1"/>
    </source>
</evidence>
<accession>A0AAD8FK35</accession>
<protein>
    <submittedName>
        <fullName evidence="1">Uncharacterized protein</fullName>
    </submittedName>
</protein>
<evidence type="ECO:0000313" key="2">
    <source>
        <dbReference type="Proteomes" id="UP001233172"/>
    </source>
</evidence>
<dbReference type="EMBL" id="JASAOG010000009">
    <property type="protein sequence ID" value="KAK0066843.1"/>
    <property type="molecule type" value="Genomic_DNA"/>
</dbReference>
<organism evidence="1 2">
    <name type="scientific">Biomphalaria pfeifferi</name>
    <name type="common">Bloodfluke planorb</name>
    <name type="synonym">Freshwater snail</name>
    <dbReference type="NCBI Taxonomy" id="112525"/>
    <lineage>
        <taxon>Eukaryota</taxon>
        <taxon>Metazoa</taxon>
        <taxon>Spiralia</taxon>
        <taxon>Lophotrochozoa</taxon>
        <taxon>Mollusca</taxon>
        <taxon>Gastropoda</taxon>
        <taxon>Heterobranchia</taxon>
        <taxon>Euthyneura</taxon>
        <taxon>Panpulmonata</taxon>
        <taxon>Hygrophila</taxon>
        <taxon>Lymnaeoidea</taxon>
        <taxon>Planorbidae</taxon>
        <taxon>Biomphalaria</taxon>
    </lineage>
</organism>
<reference evidence="1" key="2">
    <citation type="submission" date="2023-04" db="EMBL/GenBank/DDBJ databases">
        <authorList>
            <person name="Bu L."/>
            <person name="Lu L."/>
            <person name="Laidemitt M.R."/>
            <person name="Zhang S.M."/>
            <person name="Mutuku M."/>
            <person name="Mkoji G."/>
            <person name="Steinauer M."/>
            <person name="Loker E.S."/>
        </authorList>
    </citation>
    <scope>NUCLEOTIDE SEQUENCE</scope>
    <source>
        <strain evidence="1">KasaAsao</strain>
        <tissue evidence="1">Whole Snail</tissue>
    </source>
</reference>
<reference evidence="1" key="1">
    <citation type="journal article" date="2023" name="PLoS Negl. Trop. Dis.">
        <title>A genome sequence for Biomphalaria pfeifferi, the major vector snail for the human-infecting parasite Schistosoma mansoni.</title>
        <authorList>
            <person name="Bu L."/>
            <person name="Lu L."/>
            <person name="Laidemitt M.R."/>
            <person name="Zhang S.M."/>
            <person name="Mutuku M."/>
            <person name="Mkoji G."/>
            <person name="Steinauer M."/>
            <person name="Loker E.S."/>
        </authorList>
    </citation>
    <scope>NUCLEOTIDE SEQUENCE</scope>
    <source>
        <strain evidence="1">KasaAsao</strain>
    </source>
</reference>
<gene>
    <name evidence="1" type="ORF">Bpfe_003578</name>
</gene>
<name>A0AAD8FK35_BIOPF</name>